<evidence type="ECO:0000313" key="1">
    <source>
        <dbReference type="EMBL" id="KAJ9088638.1"/>
    </source>
</evidence>
<protein>
    <submittedName>
        <fullName evidence="1">Uncharacterized protein</fullName>
    </submittedName>
</protein>
<reference evidence="1" key="1">
    <citation type="submission" date="2022-04" db="EMBL/GenBank/DDBJ databases">
        <title>Genome of the entomopathogenic fungus Entomophthora muscae.</title>
        <authorList>
            <person name="Elya C."/>
            <person name="Lovett B.R."/>
            <person name="Lee E."/>
            <person name="Macias A.M."/>
            <person name="Hajek A.E."/>
            <person name="De Bivort B.L."/>
            <person name="Kasson M.T."/>
            <person name="De Fine Licht H.H."/>
            <person name="Stajich J.E."/>
        </authorList>
    </citation>
    <scope>NUCLEOTIDE SEQUENCE</scope>
    <source>
        <strain evidence="1">Berkeley</strain>
    </source>
</reference>
<name>A0ACC2UP72_9FUNG</name>
<organism evidence="1 2">
    <name type="scientific">Entomophthora muscae</name>
    <dbReference type="NCBI Taxonomy" id="34485"/>
    <lineage>
        <taxon>Eukaryota</taxon>
        <taxon>Fungi</taxon>
        <taxon>Fungi incertae sedis</taxon>
        <taxon>Zoopagomycota</taxon>
        <taxon>Entomophthoromycotina</taxon>
        <taxon>Entomophthoromycetes</taxon>
        <taxon>Entomophthorales</taxon>
        <taxon>Entomophthoraceae</taxon>
        <taxon>Entomophthora</taxon>
    </lineage>
</organism>
<evidence type="ECO:0000313" key="2">
    <source>
        <dbReference type="Proteomes" id="UP001165960"/>
    </source>
</evidence>
<comment type="caution">
    <text evidence="1">The sequence shown here is derived from an EMBL/GenBank/DDBJ whole genome shotgun (WGS) entry which is preliminary data.</text>
</comment>
<gene>
    <name evidence="1" type="ORF">DSO57_1021117</name>
</gene>
<accession>A0ACC2UP72</accession>
<keyword evidence="2" id="KW-1185">Reference proteome</keyword>
<proteinExistence type="predicted"/>
<dbReference type="EMBL" id="QTSX02000101">
    <property type="protein sequence ID" value="KAJ9088638.1"/>
    <property type="molecule type" value="Genomic_DNA"/>
</dbReference>
<sequence length="150" mass="16586">MKSFLNASPLAGLNSTQHALGSKRYPLQHPKPLCMDLSCLRSPQKPGLGCPRQRPLPGGVPCWALWVLTWLCAGCFVCWGRYLCNWAPFEGCPQASWCPGLPWPALGQLNPRDLRPWFGLPWPGTFAVALVIFPRVCMQLPSPLPPLLVV</sequence>
<dbReference type="Proteomes" id="UP001165960">
    <property type="component" value="Unassembled WGS sequence"/>
</dbReference>